<dbReference type="EMBL" id="AP024449">
    <property type="protein sequence ID" value="BCS29270.1"/>
    <property type="molecule type" value="Genomic_DNA"/>
</dbReference>
<evidence type="ECO:0000313" key="2">
    <source>
        <dbReference type="EMBL" id="BCS29270.1"/>
    </source>
</evidence>
<keyword evidence="1" id="KW-0732">Signal</keyword>
<dbReference type="RefSeq" id="XP_041561456.1">
    <property type="nucleotide sequence ID" value="XM_041695758.1"/>
</dbReference>
<proteinExistence type="predicted"/>
<name>A0A7R7XX00_9EURO</name>
<keyword evidence="3" id="KW-1185">Reference proteome</keyword>
<dbReference type="Proteomes" id="UP000654913">
    <property type="component" value="Chromosome 7"/>
</dbReference>
<dbReference type="KEGG" id="apuu:APUU_70840A"/>
<organism evidence="2 3">
    <name type="scientific">Aspergillus puulaauensis</name>
    <dbReference type="NCBI Taxonomy" id="1220207"/>
    <lineage>
        <taxon>Eukaryota</taxon>
        <taxon>Fungi</taxon>
        <taxon>Dikarya</taxon>
        <taxon>Ascomycota</taxon>
        <taxon>Pezizomycotina</taxon>
        <taxon>Eurotiomycetes</taxon>
        <taxon>Eurotiomycetidae</taxon>
        <taxon>Eurotiales</taxon>
        <taxon>Aspergillaceae</taxon>
        <taxon>Aspergillus</taxon>
    </lineage>
</organism>
<accession>A0A7R7XX00</accession>
<dbReference type="AlphaFoldDB" id="A0A7R7XX00"/>
<feature type="signal peptide" evidence="1">
    <location>
        <begin position="1"/>
        <end position="19"/>
    </location>
</feature>
<reference evidence="2" key="2">
    <citation type="submission" date="2021-02" db="EMBL/GenBank/DDBJ databases">
        <title>Aspergillus puulaauensis MK2 genome sequence.</title>
        <authorList>
            <person name="Futagami T."/>
            <person name="Mori K."/>
            <person name="Kadooka C."/>
            <person name="Tanaka T."/>
        </authorList>
    </citation>
    <scope>NUCLEOTIDE SEQUENCE</scope>
    <source>
        <strain evidence="2">MK2</strain>
    </source>
</reference>
<protein>
    <submittedName>
        <fullName evidence="2">Uncharacterized protein</fullName>
    </submittedName>
</protein>
<dbReference type="GeneID" id="64979267"/>
<feature type="chain" id="PRO_5030941305" evidence="1">
    <location>
        <begin position="20"/>
        <end position="99"/>
    </location>
</feature>
<evidence type="ECO:0000313" key="3">
    <source>
        <dbReference type="Proteomes" id="UP000654913"/>
    </source>
</evidence>
<reference evidence="2" key="1">
    <citation type="submission" date="2021-01" db="EMBL/GenBank/DDBJ databases">
        <authorList>
            <consortium name="Aspergillus puulaauensis MK2 genome sequencing consortium"/>
            <person name="Kazuki M."/>
            <person name="Futagami T."/>
        </authorList>
    </citation>
    <scope>NUCLEOTIDE SEQUENCE</scope>
    <source>
        <strain evidence="2">MK2</strain>
    </source>
</reference>
<gene>
    <name evidence="2" type="ORF">APUU_70840A</name>
</gene>
<sequence length="99" mass="10119">MVSIKSALIALAMSTTALAGVSYGGQLNKGFVQIGTAEIVGVRNGGMSEEDSSSWCGHIADAAQEILDQCGEGKDTADGSNEAYGNGDISVSLNYADEK</sequence>
<evidence type="ECO:0000256" key="1">
    <source>
        <dbReference type="SAM" id="SignalP"/>
    </source>
</evidence>
<dbReference type="OrthoDB" id="4479118at2759"/>